<feature type="chain" id="PRO_5010469689" description="Chaplin domain-containing protein" evidence="1">
    <location>
        <begin position="28"/>
        <end position="71"/>
    </location>
</feature>
<evidence type="ECO:0000313" key="2">
    <source>
        <dbReference type="EMBL" id="OEV01376.1"/>
    </source>
</evidence>
<name>A0A1E7KBR1_9ACTN</name>
<dbReference type="PATRIC" id="fig|943816.4.peg.3165"/>
<dbReference type="Proteomes" id="UP000175829">
    <property type="component" value="Unassembled WGS sequence"/>
</dbReference>
<gene>
    <name evidence="2" type="ORF">AN217_18365</name>
    <name evidence="3" type="ORF">SAMN05421870_106189</name>
</gene>
<sequence>MRTRTLTRSLAVGLATLGLAAAGTASAVAGGHGHNWVHKEIHCKKVHVNISDDDHIVSNSVGFVFGPMQNG</sequence>
<organism evidence="2 4">
    <name type="scientific">Streptomyces qinglanensis</name>
    <dbReference type="NCBI Taxonomy" id="943816"/>
    <lineage>
        <taxon>Bacteria</taxon>
        <taxon>Bacillati</taxon>
        <taxon>Actinomycetota</taxon>
        <taxon>Actinomycetes</taxon>
        <taxon>Kitasatosporales</taxon>
        <taxon>Streptomycetaceae</taxon>
        <taxon>Streptomyces</taxon>
    </lineage>
</organism>
<feature type="signal peptide" evidence="1">
    <location>
        <begin position="1"/>
        <end position="27"/>
    </location>
</feature>
<evidence type="ECO:0000313" key="5">
    <source>
        <dbReference type="Proteomes" id="UP000182841"/>
    </source>
</evidence>
<reference evidence="5" key="3">
    <citation type="submission" date="2016-10" db="EMBL/GenBank/DDBJ databases">
        <authorList>
            <person name="Varghese N."/>
            <person name="Submissions S."/>
        </authorList>
    </citation>
    <scope>NUCLEOTIDE SEQUENCE [LARGE SCALE GENOMIC DNA]</scope>
    <source>
        <strain evidence="5">CGMCC 4.6825</strain>
    </source>
</reference>
<keyword evidence="5" id="KW-1185">Reference proteome</keyword>
<protein>
    <recommendedName>
        <fullName evidence="6">Chaplin domain-containing protein</fullName>
    </recommendedName>
</protein>
<evidence type="ECO:0000313" key="4">
    <source>
        <dbReference type="Proteomes" id="UP000175829"/>
    </source>
</evidence>
<evidence type="ECO:0000313" key="3">
    <source>
        <dbReference type="EMBL" id="SER97088.1"/>
    </source>
</evidence>
<evidence type="ECO:0000256" key="1">
    <source>
        <dbReference type="SAM" id="SignalP"/>
    </source>
</evidence>
<keyword evidence="1" id="KW-0732">Signal</keyword>
<reference evidence="2 4" key="1">
    <citation type="journal article" date="2016" name="Front. Microbiol.">
        <title>Comparative Genomics Analysis of Streptomyces Species Reveals Their Adaptation to the Marine Environment and Their Diversity at the Genomic Level.</title>
        <authorList>
            <person name="Tian X."/>
            <person name="Zhang Z."/>
            <person name="Yang T."/>
            <person name="Chen M."/>
            <person name="Li J."/>
            <person name="Chen F."/>
            <person name="Yang J."/>
            <person name="Li W."/>
            <person name="Zhang B."/>
            <person name="Zhang Z."/>
            <person name="Wu J."/>
            <person name="Zhang C."/>
            <person name="Long L."/>
            <person name="Xiao J."/>
        </authorList>
    </citation>
    <scope>NUCLEOTIDE SEQUENCE [LARGE SCALE GENOMIC DNA]</scope>
    <source>
        <strain evidence="2 4">SCSIO M10379</strain>
    </source>
</reference>
<dbReference type="Proteomes" id="UP000182841">
    <property type="component" value="Unassembled WGS sequence"/>
</dbReference>
<proteinExistence type="predicted"/>
<dbReference type="OrthoDB" id="4265521at2"/>
<evidence type="ECO:0008006" key="6">
    <source>
        <dbReference type="Google" id="ProtNLM"/>
    </source>
</evidence>
<reference evidence="3" key="2">
    <citation type="submission" date="2016-10" db="EMBL/GenBank/DDBJ databases">
        <authorList>
            <person name="de Groot N.N."/>
        </authorList>
    </citation>
    <scope>NUCLEOTIDE SEQUENCE [LARGE SCALE GENOMIC DNA]</scope>
    <source>
        <strain evidence="3">CGMCC 4.6825</strain>
    </source>
</reference>
<dbReference type="EMBL" id="LJGV01000022">
    <property type="protein sequence ID" value="OEV01376.1"/>
    <property type="molecule type" value="Genomic_DNA"/>
</dbReference>
<accession>A0A1E7KBR1</accession>
<dbReference type="AlphaFoldDB" id="A0A1E7KBR1"/>
<dbReference type="RefSeq" id="WP_026004579.1">
    <property type="nucleotide sequence ID" value="NZ_FOGO01000006.1"/>
</dbReference>
<dbReference type="EMBL" id="FOGO01000006">
    <property type="protein sequence ID" value="SER97088.1"/>
    <property type="molecule type" value="Genomic_DNA"/>
</dbReference>